<reference evidence="1" key="1">
    <citation type="submission" date="2018-06" db="EMBL/GenBank/DDBJ databases">
        <authorList>
            <person name="Zhirakovskaya E."/>
        </authorList>
    </citation>
    <scope>NUCLEOTIDE SEQUENCE</scope>
</reference>
<organism evidence="1">
    <name type="scientific">hydrothermal vent metagenome</name>
    <dbReference type="NCBI Taxonomy" id="652676"/>
    <lineage>
        <taxon>unclassified sequences</taxon>
        <taxon>metagenomes</taxon>
        <taxon>ecological metagenomes</taxon>
    </lineage>
</organism>
<gene>
    <name evidence="1" type="ORF">MNBD_DELTA03-1385</name>
</gene>
<dbReference type="Gene3D" id="1.20.1600.10">
    <property type="entry name" value="Outer membrane efflux proteins (OEP)"/>
    <property type="match status" value="1"/>
</dbReference>
<dbReference type="AlphaFoldDB" id="A0A3B0VQZ3"/>
<sequence length="93" mass="9992">MINNNKCRPWIIAGAQAVLFILLLAFSCQAAPPAVVLTLPQAVDMALNGNDQLLAGRQEVAASQAAIGVARSNLLPNIEVKERYMRTNNPTYG</sequence>
<protein>
    <recommendedName>
        <fullName evidence="2">Heavy metal RND efflux outer membrane protein, CzcC family</fullName>
    </recommendedName>
</protein>
<feature type="non-terminal residue" evidence="1">
    <location>
        <position position="93"/>
    </location>
</feature>
<proteinExistence type="predicted"/>
<dbReference type="PROSITE" id="PS51257">
    <property type="entry name" value="PROKAR_LIPOPROTEIN"/>
    <property type="match status" value="1"/>
</dbReference>
<dbReference type="SUPFAM" id="SSF56954">
    <property type="entry name" value="Outer membrane efflux proteins (OEP)"/>
    <property type="match status" value="1"/>
</dbReference>
<dbReference type="EMBL" id="UOEX01000386">
    <property type="protein sequence ID" value="VAW41472.1"/>
    <property type="molecule type" value="Genomic_DNA"/>
</dbReference>
<accession>A0A3B0VQZ3</accession>
<evidence type="ECO:0008006" key="2">
    <source>
        <dbReference type="Google" id="ProtNLM"/>
    </source>
</evidence>
<evidence type="ECO:0000313" key="1">
    <source>
        <dbReference type="EMBL" id="VAW41472.1"/>
    </source>
</evidence>
<name>A0A3B0VQZ3_9ZZZZ</name>
<dbReference type="GO" id="GO:0015562">
    <property type="term" value="F:efflux transmembrane transporter activity"/>
    <property type="evidence" value="ECO:0007669"/>
    <property type="project" value="InterPro"/>
</dbReference>